<evidence type="ECO:0000256" key="3">
    <source>
        <dbReference type="ARBA" id="ARBA00022692"/>
    </source>
</evidence>
<dbReference type="EMBL" id="EU170061">
    <property type="protein sequence ID" value="ABY40586.1"/>
    <property type="molecule type" value="Genomic_DNA"/>
</dbReference>
<comment type="caution">
    <text evidence="8">Lacks conserved residue(s) required for the propagation of feature annotation.</text>
</comment>
<dbReference type="Pfam" id="PF08395">
    <property type="entry name" value="7tm_7"/>
    <property type="match status" value="1"/>
</dbReference>
<keyword evidence="2 8" id="KW-1003">Cell membrane</keyword>
<keyword evidence="7 8" id="KW-0807">Transducer</keyword>
<keyword evidence="3 8" id="KW-0812">Transmembrane</keyword>
<dbReference type="GO" id="GO:0007165">
    <property type="term" value="P:signal transduction"/>
    <property type="evidence" value="ECO:0007669"/>
    <property type="project" value="UniProtKB-KW"/>
</dbReference>
<comment type="subcellular location">
    <subcellularLocation>
        <location evidence="1 8">Cell membrane</location>
        <topology evidence="1 8">Multi-pass membrane protein</topology>
    </subcellularLocation>
</comment>
<dbReference type="PANTHER" id="PTHR21143:SF104">
    <property type="entry name" value="GUSTATORY RECEPTOR 8A-RELATED"/>
    <property type="match status" value="1"/>
</dbReference>
<feature type="transmembrane region" description="Helical" evidence="8">
    <location>
        <begin position="239"/>
        <end position="260"/>
    </location>
</feature>
<keyword evidence="6 8" id="KW-0675">Receptor</keyword>
<dbReference type="PANTHER" id="PTHR21143">
    <property type="entry name" value="INVERTEBRATE GUSTATORY RECEPTOR"/>
    <property type="match status" value="1"/>
</dbReference>
<feature type="transmembrane region" description="Helical" evidence="8">
    <location>
        <begin position="272"/>
        <end position="297"/>
    </location>
</feature>
<dbReference type="GO" id="GO:0050909">
    <property type="term" value="P:sensory perception of taste"/>
    <property type="evidence" value="ECO:0007669"/>
    <property type="project" value="InterPro"/>
</dbReference>
<gene>
    <name evidence="9" type="primary">Gr70</name>
</gene>
<reference evidence="9" key="1">
    <citation type="submission" date="2007-09" db="EMBL/GenBank/DDBJ databases">
        <title>Characterization of Tribolium castaneum chemoreceptors.</title>
        <authorList>
            <person name="Abdel-latief M."/>
        </authorList>
    </citation>
    <scope>NUCLEOTIDE SEQUENCE</scope>
    <source>
        <tissue evidence="9">Gustatory organ</tissue>
    </source>
</reference>
<evidence type="ECO:0000256" key="4">
    <source>
        <dbReference type="ARBA" id="ARBA00022989"/>
    </source>
</evidence>
<organism evidence="9">
    <name type="scientific">Tribolium castaneum</name>
    <name type="common">Red flour beetle</name>
    <dbReference type="NCBI Taxonomy" id="7070"/>
    <lineage>
        <taxon>Eukaryota</taxon>
        <taxon>Metazoa</taxon>
        <taxon>Ecdysozoa</taxon>
        <taxon>Arthropoda</taxon>
        <taxon>Hexapoda</taxon>
        <taxon>Insecta</taxon>
        <taxon>Pterygota</taxon>
        <taxon>Neoptera</taxon>
        <taxon>Endopterygota</taxon>
        <taxon>Coleoptera</taxon>
        <taxon>Polyphaga</taxon>
        <taxon>Cucujiformia</taxon>
        <taxon>Tenebrionidae</taxon>
        <taxon>Tenebrionidae incertae sedis</taxon>
        <taxon>Tribolium</taxon>
    </lineage>
</organism>
<evidence type="ECO:0000256" key="8">
    <source>
        <dbReference type="RuleBase" id="RU363108"/>
    </source>
</evidence>
<protein>
    <recommendedName>
        <fullName evidence="8">Gustatory receptor</fullName>
    </recommendedName>
</protein>
<feature type="transmembrane region" description="Helical" evidence="8">
    <location>
        <begin position="137"/>
        <end position="158"/>
    </location>
</feature>
<dbReference type="HOGENOM" id="CLU_060014_1_0_1"/>
<dbReference type="InterPro" id="IPR013604">
    <property type="entry name" value="7TM_chemorcpt"/>
</dbReference>
<accession>B8PUL5</accession>
<feature type="transmembrane region" description="Helical" evidence="8">
    <location>
        <begin position="170"/>
        <end position="193"/>
    </location>
</feature>
<comment type="function">
    <text evidence="8">Gustatory receptor which mediates acceptance or avoidance behavior, depending on its substrates.</text>
</comment>
<keyword evidence="4 8" id="KW-1133">Transmembrane helix</keyword>
<feature type="transmembrane region" description="Helical" evidence="8">
    <location>
        <begin position="79"/>
        <end position="102"/>
    </location>
</feature>
<proteinExistence type="inferred from homology"/>
<evidence type="ECO:0000256" key="7">
    <source>
        <dbReference type="ARBA" id="ARBA00023224"/>
    </source>
</evidence>
<feature type="transmembrane region" description="Helical" evidence="8">
    <location>
        <begin position="42"/>
        <end position="59"/>
    </location>
</feature>
<evidence type="ECO:0000256" key="1">
    <source>
        <dbReference type="ARBA" id="ARBA00004651"/>
    </source>
</evidence>
<evidence type="ECO:0000256" key="2">
    <source>
        <dbReference type="ARBA" id="ARBA00022475"/>
    </source>
</evidence>
<dbReference type="AlphaFoldDB" id="B8PUL5"/>
<evidence type="ECO:0000256" key="5">
    <source>
        <dbReference type="ARBA" id="ARBA00023136"/>
    </source>
</evidence>
<dbReference type="GO" id="GO:0005886">
    <property type="term" value="C:plasma membrane"/>
    <property type="evidence" value="ECO:0007669"/>
    <property type="project" value="UniProtKB-SubCell"/>
</dbReference>
<comment type="similarity">
    <text evidence="8">Belongs to the insect chemoreceptor superfamily. Gustatory receptor (GR) family.</text>
</comment>
<keyword evidence="5 8" id="KW-0472">Membrane</keyword>
<dbReference type="PhylomeDB" id="B8PUL5"/>
<sequence length="384" mass="44412">MQYLKLSKKDIRSFDVIYKINTILGISPSYDFKNDKIIYPNVSRFYGICLSTVLLVLQFTSMQDSFQYINRSELITSKIVSFVNSIFLVMSAVTIILSSLIFNQEQWSSLNKNFQFIDKKLNNRNSKSRVFYENVNFQFGSILALFGVVQIYIFSGFIVPSGVVYKIGYWLHQICHICELHTIFLVCNVLTVFKIRYKDLNKALESSKISVGLIRDTAVLYRLLADNVANFNKIFGWSLIFLFGRIVLQLLSSLGFLLYASKKQFTFEETFAIIHLSVFVYTLVSVILIIMGCDVVASNSRKTAEMCYKLQGFYPEEAPQRKELLRFASESRGSVAKFTAADFFEIDRGTFFGILSTTTSYFIIMIQFNTRKWFVCLRSYKRHK</sequence>
<name>B8PUL5_TRICA</name>
<evidence type="ECO:0000313" key="9">
    <source>
        <dbReference type="EMBL" id="ABY40586.1"/>
    </source>
</evidence>
<evidence type="ECO:0000256" key="6">
    <source>
        <dbReference type="ARBA" id="ARBA00023170"/>
    </source>
</evidence>